<organism evidence="1 2">
    <name type="scientific">Brassica campestris</name>
    <name type="common">Field mustard</name>
    <dbReference type="NCBI Taxonomy" id="3711"/>
    <lineage>
        <taxon>Eukaryota</taxon>
        <taxon>Viridiplantae</taxon>
        <taxon>Streptophyta</taxon>
        <taxon>Embryophyta</taxon>
        <taxon>Tracheophyta</taxon>
        <taxon>Spermatophyta</taxon>
        <taxon>Magnoliopsida</taxon>
        <taxon>eudicotyledons</taxon>
        <taxon>Gunneridae</taxon>
        <taxon>Pentapetalae</taxon>
        <taxon>rosids</taxon>
        <taxon>malvids</taxon>
        <taxon>Brassicales</taxon>
        <taxon>Brassicaceae</taxon>
        <taxon>Brassiceae</taxon>
        <taxon>Brassica</taxon>
    </lineage>
</organism>
<reference evidence="1" key="3">
    <citation type="submission" date="2023-03" db="UniProtKB">
        <authorList>
            <consortium name="EnsemblPlants"/>
        </authorList>
    </citation>
    <scope>IDENTIFICATION</scope>
    <source>
        <strain evidence="1">cv. Chiifu-401-42</strain>
    </source>
</reference>
<reference evidence="2" key="1">
    <citation type="journal article" date="2011" name="Nat. Genet.">
        <title>The genome of the mesopolyploid crop species Brassica rapa.</title>
        <authorList>
            <consortium name="Brassica rapa Genome Sequencing Project Consortium"/>
            <person name="Wang X."/>
            <person name="Wang H."/>
            <person name="Wang J."/>
            <person name="Sun R."/>
            <person name="Wu J."/>
            <person name="Liu S."/>
            <person name="Bai Y."/>
            <person name="Mun J.H."/>
            <person name="Bancroft I."/>
            <person name="Cheng F."/>
            <person name="Huang S."/>
            <person name="Li X."/>
            <person name="Hua W."/>
            <person name="Wang J."/>
            <person name="Wang X."/>
            <person name="Freeling M."/>
            <person name="Pires J.C."/>
            <person name="Paterson A.H."/>
            <person name="Chalhoub B."/>
            <person name="Wang B."/>
            <person name="Hayward A."/>
            <person name="Sharpe A.G."/>
            <person name="Park B.S."/>
            <person name="Weisshaar B."/>
            <person name="Liu B."/>
            <person name="Li B."/>
            <person name="Liu B."/>
            <person name="Tong C."/>
            <person name="Song C."/>
            <person name="Duran C."/>
            <person name="Peng C."/>
            <person name="Geng C."/>
            <person name="Koh C."/>
            <person name="Lin C."/>
            <person name="Edwards D."/>
            <person name="Mu D."/>
            <person name="Shen D."/>
            <person name="Soumpourou E."/>
            <person name="Li F."/>
            <person name="Fraser F."/>
            <person name="Conant G."/>
            <person name="Lassalle G."/>
            <person name="King G.J."/>
            <person name="Bonnema G."/>
            <person name="Tang H."/>
            <person name="Wang H."/>
            <person name="Belcram H."/>
            <person name="Zhou H."/>
            <person name="Hirakawa H."/>
            <person name="Abe H."/>
            <person name="Guo H."/>
            <person name="Wang H."/>
            <person name="Jin H."/>
            <person name="Parkin I.A."/>
            <person name="Batley J."/>
            <person name="Kim J.S."/>
            <person name="Just J."/>
            <person name="Li J."/>
            <person name="Xu J."/>
            <person name="Deng J."/>
            <person name="Kim J.A."/>
            <person name="Li J."/>
            <person name="Yu J."/>
            <person name="Meng J."/>
            <person name="Wang J."/>
            <person name="Min J."/>
            <person name="Poulain J."/>
            <person name="Wang J."/>
            <person name="Hatakeyama K."/>
            <person name="Wu K."/>
            <person name="Wang L."/>
            <person name="Fang L."/>
            <person name="Trick M."/>
            <person name="Links M.G."/>
            <person name="Zhao M."/>
            <person name="Jin M."/>
            <person name="Ramchiary N."/>
            <person name="Drou N."/>
            <person name="Berkman P.J."/>
            <person name="Cai Q."/>
            <person name="Huang Q."/>
            <person name="Li R."/>
            <person name="Tabata S."/>
            <person name="Cheng S."/>
            <person name="Zhang S."/>
            <person name="Zhang S."/>
            <person name="Huang S."/>
            <person name="Sato S."/>
            <person name="Sun S."/>
            <person name="Kwon S.J."/>
            <person name="Choi S.R."/>
            <person name="Lee T.H."/>
            <person name="Fan W."/>
            <person name="Zhao X."/>
            <person name="Tan X."/>
            <person name="Xu X."/>
            <person name="Wang Y."/>
            <person name="Qiu Y."/>
            <person name="Yin Y."/>
            <person name="Li Y."/>
            <person name="Du Y."/>
            <person name="Liao Y."/>
            <person name="Lim Y."/>
            <person name="Narusaka Y."/>
            <person name="Wang Y."/>
            <person name="Wang Z."/>
            <person name="Li Z."/>
            <person name="Wang Z."/>
            <person name="Xiong Z."/>
            <person name="Zhang Z."/>
        </authorList>
    </citation>
    <scope>NUCLEOTIDE SEQUENCE [LARGE SCALE GENOMIC DNA]</scope>
    <source>
        <strain evidence="2">cv. Chiifu-401-42</strain>
    </source>
</reference>
<dbReference type="Proteomes" id="UP000011750">
    <property type="component" value="Unassembled WGS sequence"/>
</dbReference>
<keyword evidence="2" id="KW-1185">Reference proteome</keyword>
<evidence type="ECO:0000313" key="1">
    <source>
        <dbReference type="EnsemblPlants" id="Bra039248.1-P"/>
    </source>
</evidence>
<dbReference type="Gramene" id="Bra039248.1">
    <property type="protein sequence ID" value="Bra039248.1-P"/>
    <property type="gene ID" value="Bra039248"/>
</dbReference>
<dbReference type="AlphaFoldDB" id="M4FDS7"/>
<sequence>MEKEDDGSDPELFSHMASIASKLYTCLHFITLAYMNRFSCIPDCVSLYAIVFPTRYSDIFTSFVSTPGYTNLDTFAAINLRTEPLRFRTGVCLQHLHEVGHLRSMRSKEDKAALLSVGSKMSKYVLTCALNP</sequence>
<dbReference type="EnsemblPlants" id="Bra039248.1">
    <property type="protein sequence ID" value="Bra039248.1-P"/>
    <property type="gene ID" value="Bra039248"/>
</dbReference>
<protein>
    <submittedName>
        <fullName evidence="1">Uncharacterized protein</fullName>
    </submittedName>
</protein>
<name>M4FDS7_BRACM</name>
<dbReference type="HOGENOM" id="CLU_1920045_0_0_1"/>
<dbReference type="InParanoid" id="M4FDS7"/>
<evidence type="ECO:0000313" key="2">
    <source>
        <dbReference type="Proteomes" id="UP000011750"/>
    </source>
</evidence>
<reference evidence="2" key="2">
    <citation type="journal article" date="2018" name="Hortic Res">
        <title>Improved Brassica rapa reference genome by single-molecule sequencing and chromosome conformation capture technologies.</title>
        <authorList>
            <person name="Zhang L."/>
            <person name="Cai X."/>
            <person name="Wu J."/>
            <person name="Liu M."/>
            <person name="Grob S."/>
            <person name="Cheng F."/>
            <person name="Liang J."/>
            <person name="Cai C."/>
            <person name="Liu Z."/>
            <person name="Liu B."/>
            <person name="Wang F."/>
            <person name="Li S."/>
            <person name="Liu F."/>
            <person name="Li X."/>
            <person name="Cheng L."/>
            <person name="Yang W."/>
            <person name="Li M.H."/>
            <person name="Grossniklaus U."/>
            <person name="Zheng H."/>
            <person name="Wang X."/>
        </authorList>
    </citation>
    <scope>NUCLEOTIDE SEQUENCE [LARGE SCALE GENOMIC DNA]</scope>
    <source>
        <strain evidence="2">cv. Chiifu-401-42</strain>
    </source>
</reference>
<accession>M4FDS7</accession>
<proteinExistence type="predicted"/>